<keyword evidence="2" id="KW-0732">Signal</keyword>
<reference evidence="3" key="1">
    <citation type="submission" date="2020-11" db="EMBL/GenBank/DDBJ databases">
        <authorList>
            <person name="Tran Van P."/>
        </authorList>
    </citation>
    <scope>NUCLEOTIDE SEQUENCE</scope>
</reference>
<organism evidence="3">
    <name type="scientific">Oppiella nova</name>
    <dbReference type="NCBI Taxonomy" id="334625"/>
    <lineage>
        <taxon>Eukaryota</taxon>
        <taxon>Metazoa</taxon>
        <taxon>Ecdysozoa</taxon>
        <taxon>Arthropoda</taxon>
        <taxon>Chelicerata</taxon>
        <taxon>Arachnida</taxon>
        <taxon>Acari</taxon>
        <taxon>Acariformes</taxon>
        <taxon>Sarcoptiformes</taxon>
        <taxon>Oribatida</taxon>
        <taxon>Brachypylina</taxon>
        <taxon>Oppioidea</taxon>
        <taxon>Oppiidae</taxon>
        <taxon>Oppiella</taxon>
    </lineage>
</organism>
<feature type="compositionally biased region" description="Low complexity" evidence="1">
    <location>
        <begin position="311"/>
        <end position="330"/>
    </location>
</feature>
<feature type="region of interest" description="Disordered" evidence="1">
    <location>
        <begin position="299"/>
        <end position="413"/>
    </location>
</feature>
<gene>
    <name evidence="3" type="ORF">ONB1V03_LOCUS13892</name>
</gene>
<feature type="chain" id="PRO_5036211486" evidence="2">
    <location>
        <begin position="22"/>
        <end position="413"/>
    </location>
</feature>
<evidence type="ECO:0000256" key="1">
    <source>
        <dbReference type="SAM" id="MobiDB-lite"/>
    </source>
</evidence>
<feature type="compositionally biased region" description="Polar residues" evidence="1">
    <location>
        <begin position="373"/>
        <end position="413"/>
    </location>
</feature>
<proteinExistence type="predicted"/>
<dbReference type="OrthoDB" id="6536510at2759"/>
<dbReference type="Proteomes" id="UP000728032">
    <property type="component" value="Unassembled WGS sequence"/>
</dbReference>
<evidence type="ECO:0000313" key="4">
    <source>
        <dbReference type="Proteomes" id="UP000728032"/>
    </source>
</evidence>
<accession>A0A7R9MC20</accession>
<dbReference type="EMBL" id="OC927497">
    <property type="protein sequence ID" value="CAD7657262.1"/>
    <property type="molecule type" value="Genomic_DNA"/>
</dbReference>
<feature type="signal peptide" evidence="2">
    <location>
        <begin position="1"/>
        <end position="21"/>
    </location>
</feature>
<name>A0A7R9MC20_9ACAR</name>
<dbReference type="AlphaFoldDB" id="A0A7R9MC20"/>
<sequence length="413" mass="45043">MFVSQSTLVWIVLVAINGMMGDTMDVCAFNDTIMNKLPGLFLIGDTLYFGNTTYYYRANIKDKVWKFNNDGEADIGSLFTDCKPAQFSDFTSALDFGPAKQCNKSVADCTVMTKAFDKTLMIGRMESGGVNQFGYKAYQTPASASNPSPVTDNNEMPWNLTLSAAITGTNNKFWPIDDSYSHYLFAYDGTDQRMYALTETPSWLNKVPIIGGIAKVLGVSGDHKLHYRQIDGKYTTKFVQGKYHGLVVRSGNVFAYENILAVHLLNPNGAKKVATEVKTYTLKEFLNCNQSSPLLMSRIFPKNDNESNGSNEDPVPNDDTNTPPNGNETGSKVTGPPDNPSKFMTSGQKETVHTSKPDLNVKSESLSKAEPPTTRSADGSETSITGATKGSTQSTIGSQKSNISDVSVRSNAN</sequence>
<keyword evidence="4" id="KW-1185">Reference proteome</keyword>
<protein>
    <submittedName>
        <fullName evidence="3">Uncharacterized protein</fullName>
    </submittedName>
</protein>
<feature type="compositionally biased region" description="Basic and acidic residues" evidence="1">
    <location>
        <begin position="350"/>
        <end position="367"/>
    </location>
</feature>
<evidence type="ECO:0000313" key="3">
    <source>
        <dbReference type="EMBL" id="CAD7657262.1"/>
    </source>
</evidence>
<dbReference type="EMBL" id="CAJPVJ010012672">
    <property type="protein sequence ID" value="CAG2174448.1"/>
    <property type="molecule type" value="Genomic_DNA"/>
</dbReference>
<evidence type="ECO:0000256" key="2">
    <source>
        <dbReference type="SAM" id="SignalP"/>
    </source>
</evidence>